<dbReference type="PROSITE" id="PS01166">
    <property type="entry name" value="RNA_POL_BETA"/>
    <property type="match status" value="1"/>
</dbReference>
<feature type="domain" description="RNA polymerase Rpb2" evidence="11">
    <location>
        <begin position="460"/>
        <end position="528"/>
    </location>
</feature>
<dbReference type="InterPro" id="IPR007641">
    <property type="entry name" value="RNA_pol_Rpb2_7"/>
</dbReference>
<feature type="domain" description="DNA-directed RNA polymerase beta subunit external 1" evidence="12">
    <location>
        <begin position="538"/>
        <end position="607"/>
    </location>
</feature>
<evidence type="ECO:0000259" key="7">
    <source>
        <dbReference type="Pfam" id="PF00562"/>
    </source>
</evidence>
<dbReference type="NCBIfam" id="NF001616">
    <property type="entry name" value="PRK00405.1"/>
    <property type="match status" value="1"/>
</dbReference>
<keyword evidence="4" id="KW-0548">Nucleotidyltransferase</keyword>
<feature type="domain" description="RNA polymerase beta subunit protrusion" evidence="10">
    <location>
        <begin position="25"/>
        <end position="446"/>
    </location>
</feature>
<dbReference type="GO" id="GO:0032549">
    <property type="term" value="F:ribonucleoside binding"/>
    <property type="evidence" value="ECO:0007669"/>
    <property type="project" value="InterPro"/>
</dbReference>
<evidence type="ECO:0000256" key="2">
    <source>
        <dbReference type="ARBA" id="ARBA00022478"/>
    </source>
</evidence>
<dbReference type="InterPro" id="IPR015712">
    <property type="entry name" value="DNA-dir_RNA_pol_su2"/>
</dbReference>
<keyword evidence="3" id="KW-0808">Transferase</keyword>
<dbReference type="InterPro" id="IPR007645">
    <property type="entry name" value="RNA_pol_Rpb2_3"/>
</dbReference>
<dbReference type="InterPro" id="IPR014724">
    <property type="entry name" value="RNA_pol_RPB2_OB-fold"/>
</dbReference>
<dbReference type="Gene3D" id="2.40.270.10">
    <property type="entry name" value="DNA-directed RNA polymerase, subunit 2, domain 6"/>
    <property type="match status" value="3"/>
</dbReference>
<keyword evidence="2" id="KW-0240">DNA-directed RNA polymerase</keyword>
<feature type="domain" description="DNA-directed RNA polymerase subunit 2 hybrid-binding" evidence="7">
    <location>
        <begin position="672"/>
        <end position="1181"/>
    </location>
</feature>
<dbReference type="Gene3D" id="3.90.1100.10">
    <property type="match status" value="2"/>
</dbReference>
<protein>
    <recommendedName>
        <fullName evidence="1">DNA-directed RNA polymerase</fullName>
        <ecNumber evidence="1">2.7.7.6</ecNumber>
    </recommendedName>
</protein>
<evidence type="ECO:0000259" key="10">
    <source>
        <dbReference type="Pfam" id="PF04563"/>
    </source>
</evidence>
<name>A0A381RJ48_9ZZZZ</name>
<feature type="domain" description="RNA polymerase Rpb2" evidence="9">
    <location>
        <begin position="286"/>
        <end position="401"/>
    </location>
</feature>
<dbReference type="GO" id="GO:0000428">
    <property type="term" value="C:DNA-directed RNA polymerase complex"/>
    <property type="evidence" value="ECO:0007669"/>
    <property type="project" value="UniProtKB-KW"/>
</dbReference>
<dbReference type="InterPro" id="IPR007644">
    <property type="entry name" value="RNA_pol_bsu_protrusion"/>
</dbReference>
<evidence type="ECO:0000259" key="9">
    <source>
        <dbReference type="Pfam" id="PF04561"/>
    </source>
</evidence>
<dbReference type="GO" id="GO:0003677">
    <property type="term" value="F:DNA binding"/>
    <property type="evidence" value="ECO:0007669"/>
    <property type="project" value="InterPro"/>
</dbReference>
<feature type="domain" description="RNA polymerase Rpb2" evidence="9">
    <location>
        <begin position="153"/>
        <end position="223"/>
    </location>
</feature>
<dbReference type="EMBL" id="UINC01002010">
    <property type="protein sequence ID" value="SUZ91842.1"/>
    <property type="molecule type" value="Genomic_DNA"/>
</dbReference>
<sequence>MGATTNISQKTVSFQKTPSHLDLPNLLDIQTESYEMFLQFNIPVDERKNVGLEEVFRNMFPMEDSYRNYVLEYKSYYLGNPKHTAEDCIDRGVTYSAPLRVKLILHITDEENRNKFIHSIEQDVYFGNIPFMTDKGTFIINGAERVVVCQLHRSPGVFFDESIHPNGTRLFQARIIPIRGTWIDFTTDIHDSLFVIVDRRRKFPVTMLLRALGFSSNKDIFKAFQCINEVSLKDVESNYIGASLVEDIVDTKTGEIFYESGEKVSKEMVDSLKEIGVKSINLVDGEKNFKSMLILNTIEKDPTHNTEEALKVVYQLLRSSEPPTLETAQKFIERMLFSPKKYDLGEVGRYRLNQQFNVSASIENTVLTIDDILQVINYLIDMRKGESGTDDIDHLGNRRVRTVGEQLKDQFGTALSRMIRTIHERMNLREAESITPQDLINARIVTTVINTFFGTSQLSQFGDQTNPLAEITHKRRISALGPGGLTRERAGFEVRDVHYTHYGRLCPIETPEGPNIGLISSLALMAKINRHGFIESPYRRVEKKNGTAVASTNIEYLSADNEDRVFIAQSDASTNDKNRLIDERIRVRIKGDFPVVSPNEVQYMDVAPNQILSVASALIPFVEHDDANRALMGSNMQRQSVPIMYPKAPIVGTGLEQIVARDSRTCLISPANGKVVFSDAKRIVIKTTDLPDSLSLIEGDNLIELPLRKYIRSNQNTCQNQKTLVKEGDRVKQGQLLTDGTATDKGELALGQNVRVAFMPWRGYNFEDAIVISDRLVKDDVFTSLHINEVETEVRDTKRGAEELTAEIPNVSEEATKDLNENGIIRVGAKVKEGDHLIGKVTPKGETDPTPEERLLRAIFGEKAGDVKDSSKKASPGIKGVVIKTKLFEKRAKRSRAEERNLVDTFQQKAREDKKRLKQTRDAVLFSLLKNQVSFGIRDITNDRTIIKKGTKLTEKRLKGYDFEQLVQDTQWIDNKSQWRKIKIVWKTFRKEWKKIEEHLEKEIFNLRIGDELQPGILKLAKVFIANKRKIQIGDKVAGRHGNKGVIAAIIPEEDMPFMEDGTPLDIILSPLGVPSRMNLGQLYETMLGRAGEALGIKYKTPAFNGATPKEVEAELEKAGFSISGKTKLIDGRTGESFENPVTVGNIYMMKLNHMVDDKMHARSTGPYSLITQQPLGGKAQFGGQRFGEMEVWALEAYGAAHLLQEILTVKSDDVDGRSKVYNSIVRGEDMPQPGSPESFSVLIKELQGLCINVELN</sequence>
<dbReference type="InterPro" id="IPR037033">
    <property type="entry name" value="DNA-dir_RNAP_su2_hyb_sf"/>
</dbReference>
<dbReference type="Pfam" id="PF10385">
    <property type="entry name" value="RNA_pol_Rpb2_45"/>
    <property type="match status" value="1"/>
</dbReference>
<dbReference type="Gene3D" id="3.90.1800.10">
    <property type="entry name" value="RNA polymerase alpha subunit dimerisation domain"/>
    <property type="match status" value="1"/>
</dbReference>
<dbReference type="InterPro" id="IPR042107">
    <property type="entry name" value="DNA-dir_RNA_pol_bsu_ext_1_sf"/>
</dbReference>
<dbReference type="PANTHER" id="PTHR20856">
    <property type="entry name" value="DNA-DIRECTED RNA POLYMERASE I SUBUNIT 2"/>
    <property type="match status" value="1"/>
</dbReference>
<dbReference type="CDD" id="cd00653">
    <property type="entry name" value="RNA_pol_B_RPB2"/>
    <property type="match status" value="1"/>
</dbReference>
<dbReference type="GO" id="GO:0006351">
    <property type="term" value="P:DNA-templated transcription"/>
    <property type="evidence" value="ECO:0007669"/>
    <property type="project" value="InterPro"/>
</dbReference>
<evidence type="ECO:0000256" key="1">
    <source>
        <dbReference type="ARBA" id="ARBA00012418"/>
    </source>
</evidence>
<dbReference type="InterPro" id="IPR007121">
    <property type="entry name" value="RNA_pol_bsu_CS"/>
</dbReference>
<comment type="catalytic activity">
    <reaction evidence="6">
        <text>RNA(n) + a ribonucleoside 5'-triphosphate = RNA(n+1) + diphosphate</text>
        <dbReference type="Rhea" id="RHEA:21248"/>
        <dbReference type="Rhea" id="RHEA-COMP:14527"/>
        <dbReference type="Rhea" id="RHEA-COMP:17342"/>
        <dbReference type="ChEBI" id="CHEBI:33019"/>
        <dbReference type="ChEBI" id="CHEBI:61557"/>
        <dbReference type="ChEBI" id="CHEBI:140395"/>
        <dbReference type="EC" id="2.7.7.6"/>
    </reaction>
</comment>
<dbReference type="Pfam" id="PF00562">
    <property type="entry name" value="RNA_pol_Rpb2_6"/>
    <property type="match status" value="1"/>
</dbReference>
<evidence type="ECO:0000256" key="3">
    <source>
        <dbReference type="ARBA" id="ARBA00022679"/>
    </source>
</evidence>
<dbReference type="Gene3D" id="2.40.50.100">
    <property type="match status" value="1"/>
</dbReference>
<dbReference type="GO" id="GO:0003899">
    <property type="term" value="F:DNA-directed RNA polymerase activity"/>
    <property type="evidence" value="ECO:0007669"/>
    <property type="project" value="UniProtKB-EC"/>
</dbReference>
<evidence type="ECO:0000256" key="6">
    <source>
        <dbReference type="ARBA" id="ARBA00048552"/>
    </source>
</evidence>
<organism evidence="13">
    <name type="scientific">marine metagenome</name>
    <dbReference type="NCBI Taxonomy" id="408172"/>
    <lineage>
        <taxon>unclassified sequences</taxon>
        <taxon>metagenomes</taxon>
        <taxon>ecological metagenomes</taxon>
    </lineage>
</organism>
<keyword evidence="5" id="KW-0804">Transcription</keyword>
<dbReference type="InterPro" id="IPR037034">
    <property type="entry name" value="RNA_pol_Rpb2_2_sf"/>
</dbReference>
<dbReference type="InterPro" id="IPR010243">
    <property type="entry name" value="RNA_pol_bsu_bac"/>
</dbReference>
<gene>
    <name evidence="13" type="ORF">METZ01_LOCUS44696</name>
</gene>
<dbReference type="InterPro" id="IPR007120">
    <property type="entry name" value="DNA-dir_RNAP_su2_dom"/>
</dbReference>
<dbReference type="Pfam" id="PF04563">
    <property type="entry name" value="RNA_pol_Rpb2_1"/>
    <property type="match status" value="1"/>
</dbReference>
<dbReference type="EC" id="2.7.7.6" evidence="1"/>
<dbReference type="SUPFAM" id="SSF64484">
    <property type="entry name" value="beta and beta-prime subunits of DNA dependent RNA-polymerase"/>
    <property type="match status" value="1"/>
</dbReference>
<dbReference type="Pfam" id="PF04560">
    <property type="entry name" value="RNA_pol_Rpb2_7"/>
    <property type="match status" value="1"/>
</dbReference>
<dbReference type="FunFam" id="3.90.1800.10:FF:000001">
    <property type="entry name" value="DNA-directed RNA polymerase subunit beta"/>
    <property type="match status" value="1"/>
</dbReference>
<accession>A0A381RJ48</accession>
<evidence type="ECO:0000259" key="8">
    <source>
        <dbReference type="Pfam" id="PF04560"/>
    </source>
</evidence>
<proteinExistence type="inferred from homology"/>
<dbReference type="Pfam" id="PF04565">
    <property type="entry name" value="RNA_pol_Rpb2_3"/>
    <property type="match status" value="1"/>
</dbReference>
<dbReference type="Gene3D" id="3.90.1110.10">
    <property type="entry name" value="RNA polymerase Rpb2, domain 2"/>
    <property type="match status" value="2"/>
</dbReference>
<feature type="domain" description="RNA polymerase Rpb2" evidence="8">
    <location>
        <begin position="1183"/>
        <end position="1256"/>
    </location>
</feature>
<evidence type="ECO:0000259" key="11">
    <source>
        <dbReference type="Pfam" id="PF04565"/>
    </source>
</evidence>
<evidence type="ECO:0000256" key="5">
    <source>
        <dbReference type="ARBA" id="ARBA00023163"/>
    </source>
</evidence>
<dbReference type="Gene3D" id="2.30.150.10">
    <property type="entry name" value="DNA-directed RNA polymerase, beta subunit, external 1 domain"/>
    <property type="match status" value="1"/>
</dbReference>
<dbReference type="InterPro" id="IPR019462">
    <property type="entry name" value="DNA-dir_RNA_pol_bsu_external_1"/>
</dbReference>
<dbReference type="Pfam" id="PF04561">
    <property type="entry name" value="RNA_pol_Rpb2_2"/>
    <property type="match status" value="2"/>
</dbReference>
<dbReference type="InterPro" id="IPR007642">
    <property type="entry name" value="RNA_pol_Rpb2_2"/>
</dbReference>
<evidence type="ECO:0000256" key="4">
    <source>
        <dbReference type="ARBA" id="ARBA00022695"/>
    </source>
</evidence>
<reference evidence="13" key="1">
    <citation type="submission" date="2018-05" db="EMBL/GenBank/DDBJ databases">
        <authorList>
            <person name="Lanie J.A."/>
            <person name="Ng W.-L."/>
            <person name="Kazmierczak K.M."/>
            <person name="Andrzejewski T.M."/>
            <person name="Davidsen T.M."/>
            <person name="Wayne K.J."/>
            <person name="Tettelin H."/>
            <person name="Glass J.I."/>
            <person name="Rusch D."/>
            <person name="Podicherti R."/>
            <person name="Tsui H.-C.T."/>
            <person name="Winkler M.E."/>
        </authorList>
    </citation>
    <scope>NUCLEOTIDE SEQUENCE</scope>
</reference>
<evidence type="ECO:0000313" key="13">
    <source>
        <dbReference type="EMBL" id="SUZ91842.1"/>
    </source>
</evidence>
<dbReference type="HAMAP" id="MF_01321">
    <property type="entry name" value="RNApol_bact_RpoB"/>
    <property type="match status" value="1"/>
</dbReference>
<dbReference type="NCBIfam" id="TIGR02013">
    <property type="entry name" value="rpoB"/>
    <property type="match status" value="1"/>
</dbReference>
<dbReference type="AlphaFoldDB" id="A0A381RJ48"/>
<evidence type="ECO:0000259" key="12">
    <source>
        <dbReference type="Pfam" id="PF10385"/>
    </source>
</evidence>
<dbReference type="Gene3D" id="2.40.50.150">
    <property type="match status" value="1"/>
</dbReference>